<dbReference type="InterPro" id="IPR036873">
    <property type="entry name" value="Rhodanese-like_dom_sf"/>
</dbReference>
<organism evidence="1 2">
    <name type="scientific">Streptosporangium subroseum</name>
    <dbReference type="NCBI Taxonomy" id="106412"/>
    <lineage>
        <taxon>Bacteria</taxon>
        <taxon>Bacillati</taxon>
        <taxon>Actinomycetota</taxon>
        <taxon>Actinomycetes</taxon>
        <taxon>Streptosporangiales</taxon>
        <taxon>Streptosporangiaceae</taxon>
        <taxon>Streptosporangium</taxon>
    </lineage>
</organism>
<dbReference type="RefSeq" id="WP_089205957.1">
    <property type="nucleotide sequence ID" value="NZ_FZOD01000003.1"/>
</dbReference>
<evidence type="ECO:0000313" key="1">
    <source>
        <dbReference type="EMBL" id="SNS08103.1"/>
    </source>
</evidence>
<dbReference type="EMBL" id="FZOD01000003">
    <property type="protein sequence ID" value="SNS08103.1"/>
    <property type="molecule type" value="Genomic_DNA"/>
</dbReference>
<gene>
    <name evidence="1" type="ORF">SAMN05216276_1003271</name>
</gene>
<proteinExistence type="predicted"/>
<keyword evidence="2" id="KW-1185">Reference proteome</keyword>
<dbReference type="Proteomes" id="UP000198282">
    <property type="component" value="Unassembled WGS sequence"/>
</dbReference>
<name>A0A239BM13_9ACTN</name>
<reference evidence="1 2" key="1">
    <citation type="submission" date="2017-06" db="EMBL/GenBank/DDBJ databases">
        <authorList>
            <person name="Kim H.J."/>
            <person name="Triplett B.A."/>
        </authorList>
    </citation>
    <scope>NUCLEOTIDE SEQUENCE [LARGE SCALE GENOMIC DNA]</scope>
    <source>
        <strain evidence="1 2">CGMCC 4.2132</strain>
    </source>
</reference>
<evidence type="ECO:0000313" key="2">
    <source>
        <dbReference type="Proteomes" id="UP000198282"/>
    </source>
</evidence>
<dbReference type="SUPFAM" id="SSF52821">
    <property type="entry name" value="Rhodanese/Cell cycle control phosphatase"/>
    <property type="match status" value="1"/>
</dbReference>
<dbReference type="AlphaFoldDB" id="A0A239BM13"/>
<protein>
    <submittedName>
        <fullName evidence="1">Uncharacterized protein</fullName>
    </submittedName>
</protein>
<sequence length="65" mass="6741">MSRSTVLVDAPWVLEHFDGAGAVLVGAYDKDRIPGAVKIDWKDGPRRAGGRLVTPPPVLCGGAAG</sequence>
<accession>A0A239BM13</accession>